<proteinExistence type="predicted"/>
<dbReference type="GO" id="GO:0005509">
    <property type="term" value="F:calcium ion binding"/>
    <property type="evidence" value="ECO:0007669"/>
    <property type="project" value="InterPro"/>
</dbReference>
<dbReference type="Pfam" id="PF13499">
    <property type="entry name" value="EF-hand_7"/>
    <property type="match status" value="1"/>
</dbReference>
<name>A0A0M0JKL8_9EUKA</name>
<dbReference type="SMART" id="SM00033">
    <property type="entry name" value="CH"/>
    <property type="match status" value="2"/>
</dbReference>
<dbReference type="SUPFAM" id="SSF103088">
    <property type="entry name" value="OmpA-like"/>
    <property type="match status" value="1"/>
</dbReference>
<dbReference type="PANTHER" id="PTHR11915">
    <property type="entry name" value="SPECTRIN/FILAMIN RELATED CYTOSKELETAL PROTEIN"/>
    <property type="match status" value="1"/>
</dbReference>
<comment type="caution">
    <text evidence="8">The sequence shown here is derived from an EMBL/GenBank/DDBJ whole genome shotgun (WGS) entry which is preliminary data.</text>
</comment>
<evidence type="ECO:0000259" key="7">
    <source>
        <dbReference type="PROSITE" id="PS50222"/>
    </source>
</evidence>
<dbReference type="SMART" id="SM00054">
    <property type="entry name" value="EFh"/>
    <property type="match status" value="2"/>
</dbReference>
<keyword evidence="9" id="KW-1185">Reference proteome</keyword>
<protein>
    <submittedName>
        <fullName evidence="8">Alpha-sarcomeric (F-actin cross linking protein)</fullName>
    </submittedName>
</protein>
<evidence type="ECO:0000256" key="2">
    <source>
        <dbReference type="ARBA" id="ARBA00022837"/>
    </source>
</evidence>
<dbReference type="InterPro" id="IPR001715">
    <property type="entry name" value="CH_dom"/>
</dbReference>
<dbReference type="SUPFAM" id="SSF47473">
    <property type="entry name" value="EF-hand"/>
    <property type="match status" value="1"/>
</dbReference>
<dbReference type="InterPro" id="IPR011992">
    <property type="entry name" value="EF-hand-dom_pair"/>
</dbReference>
<feature type="domain" description="Calponin-homology (CH)" evidence="6">
    <location>
        <begin position="169"/>
        <end position="275"/>
    </location>
</feature>
<dbReference type="Proteomes" id="UP000037460">
    <property type="component" value="Unassembled WGS sequence"/>
</dbReference>
<evidence type="ECO:0000313" key="8">
    <source>
        <dbReference type="EMBL" id="KOO26882.1"/>
    </source>
</evidence>
<feature type="coiled-coil region" evidence="4">
    <location>
        <begin position="324"/>
        <end position="435"/>
    </location>
</feature>
<keyword evidence="1" id="KW-0677">Repeat</keyword>
<dbReference type="Gene3D" id="1.10.238.10">
    <property type="entry name" value="EF-hand"/>
    <property type="match status" value="1"/>
</dbReference>
<dbReference type="PROSITE" id="PS50222">
    <property type="entry name" value="EF_HAND_2"/>
    <property type="match status" value="2"/>
</dbReference>
<feature type="domain" description="EF-hand" evidence="7">
    <location>
        <begin position="778"/>
        <end position="813"/>
    </location>
</feature>
<keyword evidence="4" id="KW-0175">Coiled coil</keyword>
<feature type="domain" description="Calponin-homology (CH)" evidence="6">
    <location>
        <begin position="61"/>
        <end position="166"/>
    </location>
</feature>
<evidence type="ECO:0000259" key="6">
    <source>
        <dbReference type="PROSITE" id="PS50021"/>
    </source>
</evidence>
<dbReference type="InterPro" id="IPR001589">
    <property type="entry name" value="Actinin_actin-bd_CS"/>
</dbReference>
<dbReference type="SUPFAM" id="SSF47576">
    <property type="entry name" value="Calponin-homology domain, CH-domain"/>
    <property type="match status" value="1"/>
</dbReference>
<dbReference type="GO" id="GO:0003779">
    <property type="term" value="F:actin binding"/>
    <property type="evidence" value="ECO:0007669"/>
    <property type="project" value="UniProtKB-KW"/>
</dbReference>
<feature type="region of interest" description="Disordered" evidence="5">
    <location>
        <begin position="1"/>
        <end position="44"/>
    </location>
</feature>
<dbReference type="PROSITE" id="PS00018">
    <property type="entry name" value="EF_HAND_1"/>
    <property type="match status" value="2"/>
</dbReference>
<evidence type="ECO:0000256" key="3">
    <source>
        <dbReference type="ARBA" id="ARBA00023203"/>
    </source>
</evidence>
<reference evidence="9" key="1">
    <citation type="journal article" date="2015" name="PLoS Genet.">
        <title>Genome Sequence and Transcriptome Analyses of Chrysochromulina tobin: Metabolic Tools for Enhanced Algal Fitness in the Prominent Order Prymnesiales (Haptophyceae).</title>
        <authorList>
            <person name="Hovde B.T."/>
            <person name="Deodato C.R."/>
            <person name="Hunsperger H.M."/>
            <person name="Ryken S.A."/>
            <person name="Yost W."/>
            <person name="Jha R.K."/>
            <person name="Patterson J."/>
            <person name="Monnat R.J. Jr."/>
            <person name="Barlow S.B."/>
            <person name="Starkenburg S.R."/>
            <person name="Cattolico R.A."/>
        </authorList>
    </citation>
    <scope>NUCLEOTIDE SEQUENCE</scope>
    <source>
        <strain evidence="9">CCMP291</strain>
    </source>
</reference>
<keyword evidence="3" id="KW-0009">Actin-binding</keyword>
<dbReference type="InterPro" id="IPR036737">
    <property type="entry name" value="OmpA-like_sf"/>
</dbReference>
<evidence type="ECO:0000256" key="1">
    <source>
        <dbReference type="ARBA" id="ARBA00022737"/>
    </source>
</evidence>
<dbReference type="PROSITE" id="PS50021">
    <property type="entry name" value="CH"/>
    <property type="match status" value="2"/>
</dbReference>
<dbReference type="CDD" id="cd00051">
    <property type="entry name" value="EFh"/>
    <property type="match status" value="1"/>
</dbReference>
<evidence type="ECO:0000256" key="4">
    <source>
        <dbReference type="SAM" id="Coils"/>
    </source>
</evidence>
<dbReference type="InterPro" id="IPR002048">
    <property type="entry name" value="EF_hand_dom"/>
</dbReference>
<dbReference type="Gene3D" id="3.30.1330.60">
    <property type="entry name" value="OmpA-like domain"/>
    <property type="match status" value="1"/>
</dbReference>
<dbReference type="Gene3D" id="1.10.418.10">
    <property type="entry name" value="Calponin-like domain"/>
    <property type="match status" value="2"/>
</dbReference>
<gene>
    <name evidence="8" type="ORF">Ctob_012880</name>
</gene>
<accession>A0A0M0JKL8</accession>
<keyword evidence="2" id="KW-0106">Calcium</keyword>
<dbReference type="Pfam" id="PF00307">
    <property type="entry name" value="CH"/>
    <property type="match status" value="2"/>
</dbReference>
<evidence type="ECO:0000313" key="9">
    <source>
        <dbReference type="Proteomes" id="UP000037460"/>
    </source>
</evidence>
<dbReference type="InterPro" id="IPR018247">
    <property type="entry name" value="EF_Hand_1_Ca_BS"/>
</dbReference>
<feature type="domain" description="EF-hand" evidence="7">
    <location>
        <begin position="741"/>
        <end position="776"/>
    </location>
</feature>
<dbReference type="OrthoDB" id="18740at2759"/>
<dbReference type="InterPro" id="IPR036872">
    <property type="entry name" value="CH_dom_sf"/>
</dbReference>
<evidence type="ECO:0000256" key="5">
    <source>
        <dbReference type="SAM" id="MobiDB-lite"/>
    </source>
</evidence>
<dbReference type="PROSITE" id="PS00020">
    <property type="entry name" value="ACTININ_2"/>
    <property type="match status" value="1"/>
</dbReference>
<sequence>MREKLKNTKAATDTGSKKNLAPEVAQSSRALDASPQDLGDTDGEAVWATPKRRSLGQDLDSQQLKTFTRWWNSWLSERQLSITDLCEDIKPGVLPIVLLEILSESTCGRYVKAPKTTFQRLENLNLFLEQLKIKSIKLVNIGAEDLAGGSRKLVLGLTWTLILAFEVKKAGINELLEWVQEKVKSYGIVLDGGWQRGFSDGRAFCALVHDSAPTALDFEGSQRLAPAERLTRAFSAAEKLMGVPQLLDESDFVSDGKIDEKSIILYVTKLRQGREAFDERRHIGTAEAEAKAAEAAAAKKSAVKPDSEASKALASKKVGLLLLRKDAEARAAKAREQAELAEAAMEEQLAAADRATLAMAEQLLMQRREHEAVLAEQLREQQRRLEAEMADKLQAAMGAQVSAAARLARAQEAMAEQLEEQQRQHEAAIRQQQVAMEARLAAAARPAVGGRDVIRDVKMSFKRRTDTKNVGEPSAETAREEDPFGNLLGTVARGVDEHVGKPVRQWAAKLSATEAKSLETVSKEAVTEASAKAHLLEHRDELIAEAAELSDRLGARRQRYDQAVGDPTKALLGSTADESRALLESLHDDCAHELISMWHLARAANDGSDKCGKSERKSEMERKRFLLGARNLDRAPMPPLVHTPQSSEKSCEDADEKVTVETEPTSPTDKITKPTKNAGEITEMMGMGAAETGKFFNSAGAAVGDGMKATGSLVISGLEKTFETLGVTAGFQAIFGEEIDKSDAGLEAAFAKVDKDKSGKISPEEMKAYVLSRYKKGLAEKAIDEMMATADTNNDGEIDLAEFKIIMRAGPSKSDGAIVGAVDASVAATVGGVKAIGDGAAFIGLQSVEGMKAAGAATVDSAKAVGTATVNVVKAVGTATVDGTTFVGKKGLEGAKVVGSATVDGVTFVGKKGLEGAKAVGDGVKAIENAAAEKVAAEKAAAEKAAAEKAAAEKATADVESPAKLLSQHEVSVLKARERIEQFMRGVSAELPGPPELSGTGFSALVPREVVFNGAGEANVPSAAQTWNVQHTNSQRRAANMDVIQGIAKILKEYPQVLCEVHGETSPANTAPEPLAVLLGLDPVRDVAECMSILAHKRAQSCLDALVAAGVPPEQLFVTYKGMGGKVGVQFMPSSEAILDVKSMPSSEAILQIEGLRHLGLRQLDVKSMPSSEAAARATSWPWRWEPGELAIDGSLQHVLEPLASFLEQNGIEVKHDKLAMHVEEDMLVVSEPVSPVRGAVTQIHRSQVHVPTLNVFCNGIEFANAAFSKWDRHLKTALKRFLNANLASSWGYGCTPLRTGFGFGTEWNGEAVTALQIFLKNNGADDLEITNQMGLSGHALFGVCDKDPTIMALQAFLNRQLVLGALP</sequence>
<organism evidence="8 9">
    <name type="scientific">Chrysochromulina tobinii</name>
    <dbReference type="NCBI Taxonomy" id="1460289"/>
    <lineage>
        <taxon>Eukaryota</taxon>
        <taxon>Haptista</taxon>
        <taxon>Haptophyta</taxon>
        <taxon>Prymnesiophyceae</taxon>
        <taxon>Prymnesiales</taxon>
        <taxon>Chrysochromulinaceae</taxon>
        <taxon>Chrysochromulina</taxon>
    </lineage>
</organism>
<dbReference type="EMBL" id="JWZX01002789">
    <property type="protein sequence ID" value="KOO26882.1"/>
    <property type="molecule type" value="Genomic_DNA"/>
</dbReference>